<feature type="domain" description="Zn(2)-C6 fungal-type" evidence="7">
    <location>
        <begin position="99"/>
        <end position="129"/>
    </location>
</feature>
<dbReference type="InterPro" id="IPR013700">
    <property type="entry name" value="AflR"/>
</dbReference>
<feature type="compositionally biased region" description="Polar residues" evidence="6">
    <location>
        <begin position="133"/>
        <end position="157"/>
    </location>
</feature>
<keyword evidence="3" id="KW-0238">DNA-binding</keyword>
<evidence type="ECO:0000256" key="3">
    <source>
        <dbReference type="ARBA" id="ARBA00023125"/>
    </source>
</evidence>
<dbReference type="PROSITE" id="PS00463">
    <property type="entry name" value="ZN2_CY6_FUNGAL_1"/>
    <property type="match status" value="1"/>
</dbReference>
<dbReference type="EMBL" id="AB081802">
    <property type="protein sequence ID" value="BAD29969.1"/>
    <property type="molecule type" value="mRNA"/>
</dbReference>
<keyword evidence="1" id="KW-0479">Metal-binding</keyword>
<dbReference type="GO" id="GO:0003677">
    <property type="term" value="F:DNA binding"/>
    <property type="evidence" value="ECO:0007669"/>
    <property type="project" value="UniProtKB-KW"/>
</dbReference>
<name>Q6F6D8_NEOBT</name>
<dbReference type="SUPFAM" id="SSF57701">
    <property type="entry name" value="Zn2/Cys6 DNA-binding domain"/>
    <property type="match status" value="1"/>
</dbReference>
<dbReference type="InterPro" id="IPR036864">
    <property type="entry name" value="Zn2-C6_fun-type_DNA-bd_sf"/>
</dbReference>
<dbReference type="GO" id="GO:0045122">
    <property type="term" value="P:aflatoxin biosynthetic process"/>
    <property type="evidence" value="ECO:0007669"/>
    <property type="project" value="InterPro"/>
</dbReference>
<feature type="region of interest" description="Disordered" evidence="6">
    <location>
        <begin position="132"/>
        <end position="159"/>
    </location>
</feature>
<evidence type="ECO:0000313" key="8">
    <source>
        <dbReference type="EMBL" id="BAD29969.1"/>
    </source>
</evidence>
<evidence type="ECO:0000256" key="4">
    <source>
        <dbReference type="ARBA" id="ARBA00023163"/>
    </source>
</evidence>
<dbReference type="PROSITE" id="PS50048">
    <property type="entry name" value="ZN2_CY6_FUNGAL_2"/>
    <property type="match status" value="1"/>
</dbReference>
<dbReference type="Pfam" id="PF08493">
    <property type="entry name" value="AflR"/>
    <property type="match status" value="1"/>
</dbReference>
<sequence length="425" mass="47290">MTPSDICPAIELPSSSRCMRIDYVGHPDAFSSCSNLCPTNLLRRIYSVRKYVLVRALSNFEDNTMFCTLRRSKDANKSYAIHMDDPPFARTKGRLSAIACVDCRASKTRCTGEPEGCKRCTFRKRPCQYPNLRRSNTTQHGEQIEASSSTFTMSDEQGSLGMEVSGQGSLDAQDINFANELTPVETAATMSDTMMSSECVTLNDSTITSSTIPFSIDSDIDLWNDVTGMAGSDTTSLWDYNAGSNDNIAAISTKEYVCACFAQALKTYESAEVHLVWSGRAHTADIMGLLQQQKNTISDCERLLDCVQCIEKSAFVVLLISICGKVLRSVEDASRELRPRDSVTEPTTKSKDPSQACLNIDANSISRHQLDDDDRLVVLGSLFLNRVTKLRSLIAAIEMLVMKRNWHIQRDMVRQLKSRVRLIDT</sequence>
<evidence type="ECO:0000256" key="5">
    <source>
        <dbReference type="ARBA" id="ARBA00023242"/>
    </source>
</evidence>
<dbReference type="AlphaFoldDB" id="Q6F6D8"/>
<gene>
    <name evidence="8" type="primary">PbTF</name>
</gene>
<dbReference type="InterPro" id="IPR001138">
    <property type="entry name" value="Zn2Cys6_DnaBD"/>
</dbReference>
<keyword evidence="5" id="KW-0539">Nucleus</keyword>
<protein>
    <submittedName>
        <fullName evidence="8">Transcription factor</fullName>
    </submittedName>
</protein>
<dbReference type="GO" id="GO:0008270">
    <property type="term" value="F:zinc ion binding"/>
    <property type="evidence" value="ECO:0007669"/>
    <property type="project" value="InterPro"/>
</dbReference>
<evidence type="ECO:0000259" key="7">
    <source>
        <dbReference type="PROSITE" id="PS50048"/>
    </source>
</evidence>
<accession>Q6F6D8</accession>
<dbReference type="Gene3D" id="4.10.240.10">
    <property type="entry name" value="Zn(2)-C6 fungal-type DNA-binding domain"/>
    <property type="match status" value="1"/>
</dbReference>
<keyword evidence="2" id="KW-0805">Transcription regulation</keyword>
<proteinExistence type="evidence at transcript level"/>
<reference evidence="8" key="1">
    <citation type="journal article" date="2004" name="Biosci. Biotechnol. Biochem.">
        <title>Cloning of a Gene Cluster Responsible for the Biosynthesis of Diterpene Aphidicolin, a Specific Inhibitor of DNA Polymerase alpha.</title>
        <authorList>
            <person name="Toyomasu T."/>
            <person name="Nakaminami K."/>
            <person name="Toshima H."/>
            <person name="Mie T."/>
            <person name="Watanabe K."/>
            <person name="Ito H."/>
            <person name="Matsui H."/>
            <person name="Mitsuhashi W."/>
            <person name="Sassa T."/>
            <person name="Oikawa H."/>
        </authorList>
    </citation>
    <scope>NUCLEOTIDE SEQUENCE</scope>
</reference>
<keyword evidence="4" id="KW-0804">Transcription</keyword>
<dbReference type="CDD" id="cd00067">
    <property type="entry name" value="GAL4"/>
    <property type="match status" value="1"/>
</dbReference>
<evidence type="ECO:0000256" key="2">
    <source>
        <dbReference type="ARBA" id="ARBA00023015"/>
    </source>
</evidence>
<dbReference type="GO" id="GO:0000981">
    <property type="term" value="F:DNA-binding transcription factor activity, RNA polymerase II-specific"/>
    <property type="evidence" value="ECO:0007669"/>
    <property type="project" value="InterPro"/>
</dbReference>
<evidence type="ECO:0000256" key="1">
    <source>
        <dbReference type="ARBA" id="ARBA00022723"/>
    </source>
</evidence>
<evidence type="ECO:0000256" key="6">
    <source>
        <dbReference type="SAM" id="MobiDB-lite"/>
    </source>
</evidence>
<organism evidence="8">
    <name type="scientific">Neocamarosporium betae</name>
    <name type="common">Beet black rot fungus</name>
    <name type="synonym">Pleospora betae</name>
    <dbReference type="NCBI Taxonomy" id="1979465"/>
    <lineage>
        <taxon>Eukaryota</taxon>
        <taxon>Fungi</taxon>
        <taxon>Dikarya</taxon>
        <taxon>Ascomycota</taxon>
        <taxon>Pezizomycotina</taxon>
        <taxon>Dothideomycetes</taxon>
        <taxon>Pleosporomycetidae</taxon>
        <taxon>Pleosporales</taxon>
        <taxon>Pleosporineae</taxon>
        <taxon>Pleosporaceae</taxon>
        <taxon>Neocamarosporium</taxon>
    </lineage>
</organism>
<dbReference type="GO" id="GO:0005634">
    <property type="term" value="C:nucleus"/>
    <property type="evidence" value="ECO:0007669"/>
    <property type="project" value="InterPro"/>
</dbReference>